<dbReference type="EMBL" id="CALNXJ010000019">
    <property type="protein sequence ID" value="CAH3122665.1"/>
    <property type="molecule type" value="Genomic_DNA"/>
</dbReference>
<reference evidence="1 2" key="1">
    <citation type="submission" date="2022-05" db="EMBL/GenBank/DDBJ databases">
        <authorList>
            <consortium name="Genoscope - CEA"/>
            <person name="William W."/>
        </authorList>
    </citation>
    <scope>NUCLEOTIDE SEQUENCE [LARGE SCALE GENOMIC DNA]</scope>
</reference>
<comment type="caution">
    <text evidence="1">The sequence shown here is derived from an EMBL/GenBank/DDBJ whole genome shotgun (WGS) entry which is preliminary data.</text>
</comment>
<organism evidence="1 2">
    <name type="scientific">Pocillopora meandrina</name>
    <dbReference type="NCBI Taxonomy" id="46732"/>
    <lineage>
        <taxon>Eukaryota</taxon>
        <taxon>Metazoa</taxon>
        <taxon>Cnidaria</taxon>
        <taxon>Anthozoa</taxon>
        <taxon>Hexacorallia</taxon>
        <taxon>Scleractinia</taxon>
        <taxon>Astrocoeniina</taxon>
        <taxon>Pocilloporidae</taxon>
        <taxon>Pocillopora</taxon>
    </lineage>
</organism>
<dbReference type="Proteomes" id="UP001159428">
    <property type="component" value="Unassembled WGS sequence"/>
</dbReference>
<keyword evidence="2" id="KW-1185">Reference proteome</keyword>
<dbReference type="AlphaFoldDB" id="A0AAU9WR40"/>
<name>A0AAU9WR40_9CNID</name>
<sequence length="46" mass="5560">MGLYNNRLQKRLEWGNNIRDTLGCHLFHFFRSYHNLLIGILRLTTL</sequence>
<evidence type="ECO:0000313" key="2">
    <source>
        <dbReference type="Proteomes" id="UP001159428"/>
    </source>
</evidence>
<proteinExistence type="predicted"/>
<evidence type="ECO:0000313" key="1">
    <source>
        <dbReference type="EMBL" id="CAH3122665.1"/>
    </source>
</evidence>
<accession>A0AAU9WR40</accession>
<protein>
    <submittedName>
        <fullName evidence="1">Uncharacterized protein</fullName>
    </submittedName>
</protein>
<gene>
    <name evidence="1" type="ORF">PMEA_00009732</name>
</gene>